<name>A0A4C1WM10_EUMVA</name>
<organism evidence="1 2">
    <name type="scientific">Eumeta variegata</name>
    <name type="common">Bagworm moth</name>
    <name type="synonym">Eumeta japonica</name>
    <dbReference type="NCBI Taxonomy" id="151549"/>
    <lineage>
        <taxon>Eukaryota</taxon>
        <taxon>Metazoa</taxon>
        <taxon>Ecdysozoa</taxon>
        <taxon>Arthropoda</taxon>
        <taxon>Hexapoda</taxon>
        <taxon>Insecta</taxon>
        <taxon>Pterygota</taxon>
        <taxon>Neoptera</taxon>
        <taxon>Endopterygota</taxon>
        <taxon>Lepidoptera</taxon>
        <taxon>Glossata</taxon>
        <taxon>Ditrysia</taxon>
        <taxon>Tineoidea</taxon>
        <taxon>Psychidae</taxon>
        <taxon>Oiketicinae</taxon>
        <taxon>Eumeta</taxon>
    </lineage>
</organism>
<comment type="caution">
    <text evidence="1">The sequence shown here is derived from an EMBL/GenBank/DDBJ whole genome shotgun (WGS) entry which is preliminary data.</text>
</comment>
<proteinExistence type="predicted"/>
<dbReference type="OrthoDB" id="410155at2759"/>
<gene>
    <name evidence="1" type="ORF">EVAR_98011_1</name>
</gene>
<dbReference type="EMBL" id="BGZK01000576">
    <property type="protein sequence ID" value="GBP51187.1"/>
    <property type="molecule type" value="Genomic_DNA"/>
</dbReference>
<evidence type="ECO:0000313" key="2">
    <source>
        <dbReference type="Proteomes" id="UP000299102"/>
    </source>
</evidence>
<dbReference type="Proteomes" id="UP000299102">
    <property type="component" value="Unassembled WGS sequence"/>
</dbReference>
<reference evidence="1 2" key="1">
    <citation type="journal article" date="2019" name="Commun. Biol.">
        <title>The bagworm genome reveals a unique fibroin gene that provides high tensile strength.</title>
        <authorList>
            <person name="Kono N."/>
            <person name="Nakamura H."/>
            <person name="Ohtoshi R."/>
            <person name="Tomita M."/>
            <person name="Numata K."/>
            <person name="Arakawa K."/>
        </authorList>
    </citation>
    <scope>NUCLEOTIDE SEQUENCE [LARGE SCALE GENOMIC DNA]</scope>
</reference>
<sequence length="182" mass="20377">MGPRAGGLPKPMIIITDWKRVSTTLKEIDIPALNNIPDVIQMTDEIDTSIGALTNHIQKVVKSCSREAPAAVDRRKLPADALDLLRAKNAPLRHAYADSTRENRSKTRALQRRVRACILEVRNEEWSNLMKDITPSHQAFWKLTKTLKSEGYLPIPPLKKSDSSLVLDDSEKAKCLANSLEL</sequence>
<accession>A0A4C1WM10</accession>
<protein>
    <submittedName>
        <fullName evidence="1">Uncharacterized protein</fullName>
    </submittedName>
</protein>
<keyword evidence="2" id="KW-1185">Reference proteome</keyword>
<evidence type="ECO:0000313" key="1">
    <source>
        <dbReference type="EMBL" id="GBP51187.1"/>
    </source>
</evidence>
<dbReference type="AlphaFoldDB" id="A0A4C1WM10"/>